<evidence type="ECO:0000313" key="2">
    <source>
        <dbReference type="Proteomes" id="UP000471501"/>
    </source>
</evidence>
<dbReference type="AlphaFoldDB" id="A0A6I4NF36"/>
<dbReference type="RefSeq" id="WP_160372767.1">
    <property type="nucleotide sequence ID" value="NZ_WSTB01000001.1"/>
</dbReference>
<accession>A0A6I4NF36</accession>
<comment type="caution">
    <text evidence="1">The sequence shown here is derived from an EMBL/GenBank/DDBJ whole genome shotgun (WGS) entry which is preliminary data.</text>
</comment>
<proteinExistence type="predicted"/>
<name>A0A6I4NF36_9FLAO</name>
<dbReference type="Proteomes" id="UP000471501">
    <property type="component" value="Unassembled WGS sequence"/>
</dbReference>
<sequence length="142" mass="16269">MRIFYIIFFISTLNSAYSQKAKSIDLYLKTAQQITEMEEDLKISVIHVEVIETCSIDPSLCGNMAFGSTSLIKILDGKYKNQLLYISELCHATNYKVKSTYTLLITASPKFGVGICNNEVYHLDRTLYIKENRYPMLFGKLE</sequence>
<reference evidence="1 2" key="1">
    <citation type="submission" date="2019-12" db="EMBL/GenBank/DDBJ databases">
        <authorList>
            <person name="Kim Y.S."/>
        </authorList>
    </citation>
    <scope>NUCLEOTIDE SEQUENCE [LARGE SCALE GENOMIC DNA]</scope>
    <source>
        <strain evidence="1 2">GA093</strain>
    </source>
</reference>
<dbReference type="EMBL" id="WSTB01000001">
    <property type="protein sequence ID" value="MWB92818.1"/>
    <property type="molecule type" value="Genomic_DNA"/>
</dbReference>
<evidence type="ECO:0000313" key="1">
    <source>
        <dbReference type="EMBL" id="MWB92818.1"/>
    </source>
</evidence>
<protein>
    <submittedName>
        <fullName evidence="1">Uncharacterized protein</fullName>
    </submittedName>
</protein>
<keyword evidence="2" id="KW-1185">Reference proteome</keyword>
<gene>
    <name evidence="1" type="ORF">GON26_00415</name>
</gene>
<organism evidence="1 2">
    <name type="scientific">Flavobacterium hydrocarbonoxydans</name>
    <dbReference type="NCBI Taxonomy" id="2683249"/>
    <lineage>
        <taxon>Bacteria</taxon>
        <taxon>Pseudomonadati</taxon>
        <taxon>Bacteroidota</taxon>
        <taxon>Flavobacteriia</taxon>
        <taxon>Flavobacteriales</taxon>
        <taxon>Flavobacteriaceae</taxon>
        <taxon>Flavobacterium</taxon>
    </lineage>
</organism>